<sequence>MESGIKLNKEIANLIIKLCLSINELKKYCKSHDKEKHICFKNYEDIKNKMDEILRATNTRVMLIKIKELQGFTKSSLKLYKVLPIDYGGRGQTLQTLKVIENRLKILGKLISHQL</sequence>
<reference evidence="1 2" key="1">
    <citation type="submission" date="2012-02" db="EMBL/GenBank/DDBJ databases">
        <title>Improved High-Quality Draft genome of Joostella marina DSM 19592.</title>
        <authorList>
            <consortium name="US DOE Joint Genome Institute (JGI-PGF)"/>
            <person name="Lucas S."/>
            <person name="Copeland A."/>
            <person name="Lapidus A."/>
            <person name="Bruce D."/>
            <person name="Goodwin L."/>
            <person name="Pitluck S."/>
            <person name="Peters L."/>
            <person name="Chertkov O."/>
            <person name="Ovchinnikova G."/>
            <person name="Kyrpides N."/>
            <person name="Mavromatis K."/>
            <person name="Detter J.C."/>
            <person name="Han C."/>
            <person name="Land M."/>
            <person name="Hauser L."/>
            <person name="Markowitz V."/>
            <person name="Cheng J.-F."/>
            <person name="Hugenholtz P."/>
            <person name="Woyke T."/>
            <person name="Wu D."/>
            <person name="Tindall B."/>
            <person name="Brambilla E."/>
            <person name="Klenk H.-P."/>
            <person name="Eisen J.A."/>
        </authorList>
    </citation>
    <scope>NUCLEOTIDE SEQUENCE [LARGE SCALE GENOMIC DNA]</scope>
    <source>
        <strain evidence="1 2">DSM 19592</strain>
    </source>
</reference>
<dbReference type="OrthoDB" id="1448730at2"/>
<gene>
    <name evidence="1" type="ORF">JoomaDRAFT_0903</name>
</gene>
<dbReference type="STRING" id="926559.JoomaDRAFT_0903"/>
<keyword evidence="2" id="KW-1185">Reference proteome</keyword>
<protein>
    <submittedName>
        <fullName evidence="1">Uncharacterized protein</fullName>
    </submittedName>
</protein>
<proteinExistence type="predicted"/>
<dbReference type="EMBL" id="JH651379">
    <property type="protein sequence ID" value="EIJ37928.1"/>
    <property type="molecule type" value="Genomic_DNA"/>
</dbReference>
<name>I3C2T5_9FLAO</name>
<accession>I3C2T5</accession>
<dbReference type="Proteomes" id="UP000004690">
    <property type="component" value="Unassembled WGS sequence"/>
</dbReference>
<dbReference type="AlphaFoldDB" id="I3C2T5"/>
<evidence type="ECO:0000313" key="1">
    <source>
        <dbReference type="EMBL" id="EIJ37928.1"/>
    </source>
</evidence>
<dbReference type="HOGENOM" id="CLU_2105697_0_0_10"/>
<organism evidence="1 2">
    <name type="scientific">Galbibacter orientalis DSM 19592</name>
    <dbReference type="NCBI Taxonomy" id="926559"/>
    <lineage>
        <taxon>Bacteria</taxon>
        <taxon>Pseudomonadati</taxon>
        <taxon>Bacteroidota</taxon>
        <taxon>Flavobacteriia</taxon>
        <taxon>Flavobacteriales</taxon>
        <taxon>Flavobacteriaceae</taxon>
        <taxon>Galbibacter</taxon>
    </lineage>
</organism>
<dbReference type="RefSeq" id="WP_008611001.1">
    <property type="nucleotide sequence ID" value="NZ_JH651379.1"/>
</dbReference>
<evidence type="ECO:0000313" key="2">
    <source>
        <dbReference type="Proteomes" id="UP000004690"/>
    </source>
</evidence>